<gene>
    <name evidence="2" type="ORF">GLUCOINTEAF2_0203463</name>
</gene>
<feature type="region of interest" description="Disordered" evidence="1">
    <location>
        <begin position="55"/>
        <end position="128"/>
    </location>
</feature>
<dbReference type="AlphaFoldDB" id="A0A0N1FLV4"/>
<protein>
    <submittedName>
        <fullName evidence="2">Uncharacterized protein</fullName>
    </submittedName>
</protein>
<evidence type="ECO:0000313" key="2">
    <source>
        <dbReference type="EMBL" id="KPH85378.1"/>
    </source>
</evidence>
<reference evidence="2 3" key="1">
    <citation type="submission" date="2015-07" db="EMBL/GenBank/DDBJ databases">
        <title>Draft Genome Sequence of Komagataeibacter intermedius Strain AF2, Isolated from Kombucha Tea.</title>
        <authorList>
            <person name="Santos R.A."/>
            <person name="Berretta A.A."/>
            <person name="Barud H.S."/>
            <person name="Ribeiro S.J."/>
            <person name="Gonzalez-Garcia L.N."/>
            <person name="Zucchi T.D."/>
            <person name="Goldman G.H."/>
            <person name="Riano-Pachon D.M."/>
        </authorList>
    </citation>
    <scope>NUCLEOTIDE SEQUENCE [LARGE SCALE GENOMIC DNA]</scope>
    <source>
        <strain evidence="2 3">AF2</strain>
    </source>
</reference>
<name>A0A0N1FLV4_9PROT</name>
<feature type="region of interest" description="Disordered" evidence="1">
    <location>
        <begin position="1"/>
        <end position="33"/>
    </location>
</feature>
<comment type="caution">
    <text evidence="2">The sequence shown here is derived from an EMBL/GenBank/DDBJ whole genome shotgun (WGS) entry which is preliminary data.</text>
</comment>
<proteinExistence type="predicted"/>
<dbReference type="Proteomes" id="UP000031553">
    <property type="component" value="Unassembled WGS sequence"/>
</dbReference>
<feature type="compositionally biased region" description="Basic and acidic residues" evidence="1">
    <location>
        <begin position="55"/>
        <end position="84"/>
    </location>
</feature>
<sequence>MRVTNGRGRCGQFGDGIGRRHLPPVPQPQDGQRCTKCYQIDRDHDRGIAIERNAKEIGADDVHQIGDDQRQAGGVRDEAGRYDEGQGCSMAQAELSEDGDDNGREQQGRAVIGENRCNGRSQHHDQRE</sequence>
<evidence type="ECO:0000313" key="3">
    <source>
        <dbReference type="Proteomes" id="UP000031553"/>
    </source>
</evidence>
<dbReference type="EMBL" id="JUFX02000246">
    <property type="protein sequence ID" value="KPH85378.1"/>
    <property type="molecule type" value="Genomic_DNA"/>
</dbReference>
<accession>A0A0N1FLV4</accession>
<evidence type="ECO:0000256" key="1">
    <source>
        <dbReference type="SAM" id="MobiDB-lite"/>
    </source>
</evidence>
<organism evidence="2 3">
    <name type="scientific">Komagataeibacter intermedius AF2</name>
    <dbReference type="NCBI Taxonomy" id="1458464"/>
    <lineage>
        <taxon>Bacteria</taxon>
        <taxon>Pseudomonadati</taxon>
        <taxon>Pseudomonadota</taxon>
        <taxon>Alphaproteobacteria</taxon>
        <taxon>Acetobacterales</taxon>
        <taxon>Acetobacteraceae</taxon>
        <taxon>Komagataeibacter</taxon>
    </lineage>
</organism>